<evidence type="ECO:0000256" key="3">
    <source>
        <dbReference type="ARBA" id="ARBA00023163"/>
    </source>
</evidence>
<reference evidence="6 7" key="1">
    <citation type="submission" date="2024-01" db="EMBL/GenBank/DDBJ databases">
        <title>novel species in genus Adlercreutzia.</title>
        <authorList>
            <person name="Liu X."/>
        </authorList>
    </citation>
    <scope>NUCLEOTIDE SEQUENCE [LARGE SCALE GENOMIC DNA]</scope>
    <source>
        <strain evidence="6 7">R7</strain>
    </source>
</reference>
<accession>A0ABU6II64</accession>
<dbReference type="InterPro" id="IPR000792">
    <property type="entry name" value="Tscrpt_reg_LuxR_C"/>
</dbReference>
<name>A0ABU6II64_9ACTN</name>
<dbReference type="PRINTS" id="PR00038">
    <property type="entry name" value="HTHLUXR"/>
</dbReference>
<feature type="transmembrane region" description="Helical" evidence="4">
    <location>
        <begin position="93"/>
        <end position="112"/>
    </location>
</feature>
<feature type="domain" description="HTH luxR-type" evidence="5">
    <location>
        <begin position="449"/>
        <end position="514"/>
    </location>
</feature>
<feature type="transmembrane region" description="Helical" evidence="4">
    <location>
        <begin position="396"/>
        <end position="417"/>
    </location>
</feature>
<feature type="transmembrane region" description="Helical" evidence="4">
    <location>
        <begin position="118"/>
        <end position="141"/>
    </location>
</feature>
<gene>
    <name evidence="6" type="ORF">VIN30_06595</name>
</gene>
<feature type="transmembrane region" description="Helical" evidence="4">
    <location>
        <begin position="153"/>
        <end position="171"/>
    </location>
</feature>
<feature type="transmembrane region" description="Helical" evidence="4">
    <location>
        <begin position="245"/>
        <end position="266"/>
    </location>
</feature>
<feature type="transmembrane region" description="Helical" evidence="4">
    <location>
        <begin position="304"/>
        <end position="328"/>
    </location>
</feature>
<keyword evidence="1" id="KW-0805">Transcription regulation</keyword>
<protein>
    <submittedName>
        <fullName evidence="6">Helix-turn-helix transcriptional regulator</fullName>
    </submittedName>
</protein>
<keyword evidence="3" id="KW-0804">Transcription</keyword>
<evidence type="ECO:0000256" key="1">
    <source>
        <dbReference type="ARBA" id="ARBA00023015"/>
    </source>
</evidence>
<feature type="transmembrane region" description="Helical" evidence="4">
    <location>
        <begin position="60"/>
        <end position="81"/>
    </location>
</feature>
<evidence type="ECO:0000259" key="5">
    <source>
        <dbReference type="PROSITE" id="PS50043"/>
    </source>
</evidence>
<comment type="caution">
    <text evidence="6">The sequence shown here is derived from an EMBL/GenBank/DDBJ whole genome shotgun (WGS) entry which is preliminary data.</text>
</comment>
<dbReference type="Pfam" id="PF00196">
    <property type="entry name" value="GerE"/>
    <property type="match status" value="1"/>
</dbReference>
<dbReference type="SUPFAM" id="SSF46894">
    <property type="entry name" value="C-terminal effector domain of the bipartite response regulators"/>
    <property type="match status" value="1"/>
</dbReference>
<proteinExistence type="predicted"/>
<evidence type="ECO:0000256" key="2">
    <source>
        <dbReference type="ARBA" id="ARBA00023125"/>
    </source>
</evidence>
<dbReference type="Proteomes" id="UP001349994">
    <property type="component" value="Unassembled WGS sequence"/>
</dbReference>
<keyword evidence="4" id="KW-1133">Transmembrane helix</keyword>
<dbReference type="PROSITE" id="PS50043">
    <property type="entry name" value="HTH_LUXR_2"/>
    <property type="match status" value="1"/>
</dbReference>
<dbReference type="EMBL" id="JAYMFF010000011">
    <property type="protein sequence ID" value="MEC4176111.1"/>
    <property type="molecule type" value="Genomic_DNA"/>
</dbReference>
<dbReference type="InterPro" id="IPR036388">
    <property type="entry name" value="WH-like_DNA-bd_sf"/>
</dbReference>
<keyword evidence="4" id="KW-0472">Membrane</keyword>
<evidence type="ECO:0000256" key="4">
    <source>
        <dbReference type="SAM" id="Phobius"/>
    </source>
</evidence>
<feature type="transmembrane region" description="Helical" evidence="4">
    <location>
        <begin position="365"/>
        <end position="384"/>
    </location>
</feature>
<keyword evidence="4" id="KW-0812">Transmembrane</keyword>
<feature type="transmembrane region" description="Helical" evidence="4">
    <location>
        <begin position="272"/>
        <end position="292"/>
    </location>
</feature>
<dbReference type="CDD" id="cd06170">
    <property type="entry name" value="LuxR_C_like"/>
    <property type="match status" value="1"/>
</dbReference>
<keyword evidence="7" id="KW-1185">Reference proteome</keyword>
<dbReference type="PANTHER" id="PTHR44688">
    <property type="entry name" value="DNA-BINDING TRANSCRIPTIONAL ACTIVATOR DEVR_DOSR"/>
    <property type="match status" value="1"/>
</dbReference>
<dbReference type="SMART" id="SM00421">
    <property type="entry name" value="HTH_LUXR"/>
    <property type="match status" value="1"/>
</dbReference>
<sequence length="516" mass="54046">MAGKPERSGKTLLRSAEHLATVVRGGCDVVWSLVLFNGWVFAMSWSGVFRAPFSEDASSLVLHGLWLTSLLVCTATLLVFLGLPGRWRTLRRAGVHLGTGCMAASAVLAALSHGFAPWGAALFVASALASGVGTGIMSAYWGRVITRYDVSTVMQFVAVGLAGAALVTLAVALVPPVAAHGLMVVLPLLLARSFVRAVGAEGFDGEAVGPAVKPADRAAAAERGRAVGGEAGEKTTVKPPVSKHLTLFLALAVVLGVSAGLLRELMDADVTLVQRAVVFGAATLGAAVMLLGSRVPSEGESFALFYRAIAFIAGAFIILTVVVQQAAYQSALALGLHTMGFMYFYGLMWVFCVLYAQQAADPMRVFVAGFFANQAGQIVGAWAGGGVQAFLGSASFMATASNAMIYVLLFAVIVLMAKLSAPVAMGMQEEDKPPTSLASEAGMALGCARATERFGLTPREAEILPCLVRGYDRGYIAEMLVVSPETVKSHTRHIYEKLGVHTRVELFNAVAACLGE</sequence>
<dbReference type="PANTHER" id="PTHR44688:SF16">
    <property type="entry name" value="DNA-BINDING TRANSCRIPTIONAL ACTIVATOR DEVR_DOSR"/>
    <property type="match status" value="1"/>
</dbReference>
<dbReference type="InterPro" id="IPR016032">
    <property type="entry name" value="Sig_transdc_resp-reg_C-effctor"/>
</dbReference>
<evidence type="ECO:0000313" key="6">
    <source>
        <dbReference type="EMBL" id="MEC4176111.1"/>
    </source>
</evidence>
<organism evidence="6 7">
    <name type="scientific">Adlercreutzia wanghongyangiae</name>
    <dbReference type="NCBI Taxonomy" id="3111451"/>
    <lineage>
        <taxon>Bacteria</taxon>
        <taxon>Bacillati</taxon>
        <taxon>Actinomycetota</taxon>
        <taxon>Coriobacteriia</taxon>
        <taxon>Eggerthellales</taxon>
        <taxon>Eggerthellaceae</taxon>
        <taxon>Adlercreutzia</taxon>
    </lineage>
</organism>
<dbReference type="Gene3D" id="1.10.10.10">
    <property type="entry name" value="Winged helix-like DNA-binding domain superfamily/Winged helix DNA-binding domain"/>
    <property type="match status" value="1"/>
</dbReference>
<feature type="transmembrane region" description="Helical" evidence="4">
    <location>
        <begin position="177"/>
        <end position="195"/>
    </location>
</feature>
<evidence type="ECO:0000313" key="7">
    <source>
        <dbReference type="Proteomes" id="UP001349994"/>
    </source>
</evidence>
<feature type="transmembrane region" description="Helical" evidence="4">
    <location>
        <begin position="334"/>
        <end position="356"/>
    </location>
</feature>
<dbReference type="RefSeq" id="WP_338210237.1">
    <property type="nucleotide sequence ID" value="NZ_JAYMFF010000011.1"/>
</dbReference>
<keyword evidence="2" id="KW-0238">DNA-binding</keyword>